<keyword evidence="5" id="KW-1185">Reference proteome</keyword>
<dbReference type="Proteomes" id="UP000251853">
    <property type="component" value="Unassembled WGS sequence"/>
</dbReference>
<reference evidence="2 4" key="1">
    <citation type="submission" date="2015-09" db="EMBL/GenBank/DDBJ databases">
        <authorList>
            <consortium name="Pathogen Informatics"/>
        </authorList>
    </citation>
    <scope>NUCLEOTIDE SEQUENCE [LARGE SCALE GENOMIC DNA]</scope>
    <source>
        <strain evidence="2 4">2789STDY5834865</strain>
    </source>
</reference>
<organism evidence="2 4">
    <name type="scientific">Enterocloster clostridioformis</name>
    <dbReference type="NCBI Taxonomy" id="1531"/>
    <lineage>
        <taxon>Bacteria</taxon>
        <taxon>Bacillati</taxon>
        <taxon>Bacillota</taxon>
        <taxon>Clostridia</taxon>
        <taxon>Lachnospirales</taxon>
        <taxon>Lachnospiraceae</taxon>
        <taxon>Enterocloster</taxon>
    </lineage>
</organism>
<reference evidence="3 5" key="2">
    <citation type="submission" date="2018-06" db="EMBL/GenBank/DDBJ databases">
        <authorList>
            <consortium name="Pathogen Informatics"/>
            <person name="Doyle S."/>
        </authorList>
    </citation>
    <scope>NUCLEOTIDE SEQUENCE [LARGE SCALE GENOMIC DNA]</scope>
    <source>
        <strain evidence="3 5">NCTC11224</strain>
    </source>
</reference>
<feature type="transmembrane region" description="Helical" evidence="1">
    <location>
        <begin position="9"/>
        <end position="30"/>
    </location>
</feature>
<dbReference type="EMBL" id="UAVW01000001">
    <property type="protein sequence ID" value="SQB04611.1"/>
    <property type="molecule type" value="Genomic_DNA"/>
</dbReference>
<dbReference type="EMBL" id="CZAB01000138">
    <property type="protein sequence ID" value="CUQ26151.1"/>
    <property type="molecule type" value="Genomic_DNA"/>
</dbReference>
<dbReference type="Proteomes" id="UP000095512">
    <property type="component" value="Unassembled WGS sequence"/>
</dbReference>
<evidence type="ECO:0000313" key="4">
    <source>
        <dbReference type="Proteomes" id="UP000095512"/>
    </source>
</evidence>
<keyword evidence="1" id="KW-0472">Membrane</keyword>
<dbReference type="AlphaFoldDB" id="A0A174UZ16"/>
<gene>
    <name evidence="2" type="ORF">ERS852480_05279</name>
    <name evidence="3" type="ORF">NCTC11224_01029</name>
</gene>
<evidence type="ECO:0000313" key="3">
    <source>
        <dbReference type="EMBL" id="SQB04611.1"/>
    </source>
</evidence>
<sequence>MDMKDNRNLIISILLNLLAVLLTSTLFLFYKVVIAEEINNDLNMENLMLYKDKKELAEKLEVKEKQEVTE</sequence>
<evidence type="ECO:0000313" key="5">
    <source>
        <dbReference type="Proteomes" id="UP000251853"/>
    </source>
</evidence>
<keyword evidence="1" id="KW-0812">Transmembrane</keyword>
<name>A0A174UZ16_9FIRM</name>
<protein>
    <submittedName>
        <fullName evidence="2">Uncharacterized protein</fullName>
    </submittedName>
</protein>
<accession>A0A174UZ16</accession>
<dbReference type="RefSeq" id="WP_057573205.1">
    <property type="nucleotide sequence ID" value="NZ_CZAB01000138.1"/>
</dbReference>
<keyword evidence="1" id="KW-1133">Transmembrane helix</keyword>
<evidence type="ECO:0000256" key="1">
    <source>
        <dbReference type="SAM" id="Phobius"/>
    </source>
</evidence>
<proteinExistence type="predicted"/>
<evidence type="ECO:0000313" key="2">
    <source>
        <dbReference type="EMBL" id="CUQ26151.1"/>
    </source>
</evidence>